<organism evidence="4 5">
    <name type="scientific">Natronorubrum tibetense GA33</name>
    <dbReference type="NCBI Taxonomy" id="1114856"/>
    <lineage>
        <taxon>Archaea</taxon>
        <taxon>Methanobacteriati</taxon>
        <taxon>Methanobacteriota</taxon>
        <taxon>Stenosarchaea group</taxon>
        <taxon>Halobacteria</taxon>
        <taxon>Halobacteriales</taxon>
        <taxon>Natrialbaceae</taxon>
        <taxon>Natronorubrum</taxon>
    </lineage>
</organism>
<evidence type="ECO:0000259" key="3">
    <source>
        <dbReference type="Pfam" id="PF09851"/>
    </source>
</evidence>
<gene>
    <name evidence="4" type="ORF">C496_13456</name>
</gene>
<evidence type="ECO:0000256" key="1">
    <source>
        <dbReference type="SAM" id="MobiDB-lite"/>
    </source>
</evidence>
<keyword evidence="2" id="KW-0812">Transmembrane</keyword>
<evidence type="ECO:0000313" key="4">
    <source>
        <dbReference type="EMBL" id="ELY39687.1"/>
    </source>
</evidence>
<dbReference type="EMBL" id="AOHW01000036">
    <property type="protein sequence ID" value="ELY39687.1"/>
    <property type="molecule type" value="Genomic_DNA"/>
</dbReference>
<keyword evidence="2" id="KW-1133">Transmembrane helix</keyword>
<feature type="compositionally biased region" description="Basic and acidic residues" evidence="1">
    <location>
        <begin position="136"/>
        <end position="147"/>
    </location>
</feature>
<sequence length="147" mass="16279">MGNRLREFVAEDFWLLIGIVTFALISLAGLAGLEALAGAITILGWFLLTPLFLFWGEEIAALYFGDEETIPDTDDTEMDALEDLKRRYAAGEIDDDEFEHRLERLVAVDELPDDVFAAESSTKADAGGSSGETDATGDRHEREYDLE</sequence>
<dbReference type="Proteomes" id="UP000011599">
    <property type="component" value="Unassembled WGS sequence"/>
</dbReference>
<accession>L9VRT1</accession>
<dbReference type="RefSeq" id="WP_006090616.1">
    <property type="nucleotide sequence ID" value="NZ_AOHW01000036.1"/>
</dbReference>
<dbReference type="Pfam" id="PF09851">
    <property type="entry name" value="SHOCT"/>
    <property type="match status" value="1"/>
</dbReference>
<keyword evidence="2" id="KW-0472">Membrane</keyword>
<comment type="caution">
    <text evidence="4">The sequence shown here is derived from an EMBL/GenBank/DDBJ whole genome shotgun (WGS) entry which is preliminary data.</text>
</comment>
<dbReference type="InterPro" id="IPR018649">
    <property type="entry name" value="SHOCT"/>
</dbReference>
<dbReference type="eggNOG" id="arCOG03911">
    <property type="taxonomic scope" value="Archaea"/>
</dbReference>
<dbReference type="OrthoDB" id="53394at2157"/>
<feature type="transmembrane region" description="Helical" evidence="2">
    <location>
        <begin position="36"/>
        <end position="55"/>
    </location>
</feature>
<feature type="region of interest" description="Disordered" evidence="1">
    <location>
        <begin position="119"/>
        <end position="147"/>
    </location>
</feature>
<proteinExistence type="predicted"/>
<protein>
    <recommendedName>
        <fullName evidence="3">SHOCT domain-containing protein</fullName>
    </recommendedName>
</protein>
<dbReference type="AlphaFoldDB" id="L9VRT1"/>
<name>L9VRT1_9EURY</name>
<feature type="transmembrane region" description="Helical" evidence="2">
    <location>
        <begin position="12"/>
        <end position="30"/>
    </location>
</feature>
<evidence type="ECO:0000313" key="5">
    <source>
        <dbReference type="Proteomes" id="UP000011599"/>
    </source>
</evidence>
<reference evidence="4 5" key="1">
    <citation type="journal article" date="2014" name="PLoS Genet.">
        <title>Phylogenetically driven sequencing of extremely halophilic archaea reveals strategies for static and dynamic osmo-response.</title>
        <authorList>
            <person name="Becker E.A."/>
            <person name="Seitzer P.M."/>
            <person name="Tritt A."/>
            <person name="Larsen D."/>
            <person name="Krusor M."/>
            <person name="Yao A.I."/>
            <person name="Wu D."/>
            <person name="Madern D."/>
            <person name="Eisen J.A."/>
            <person name="Darling A.E."/>
            <person name="Facciotti M.T."/>
        </authorList>
    </citation>
    <scope>NUCLEOTIDE SEQUENCE [LARGE SCALE GENOMIC DNA]</scope>
    <source>
        <strain evidence="4 5">GA33</strain>
    </source>
</reference>
<feature type="domain" description="SHOCT" evidence="3">
    <location>
        <begin position="79"/>
        <end position="105"/>
    </location>
</feature>
<dbReference type="PATRIC" id="fig|1114856.3.peg.2801"/>
<evidence type="ECO:0000256" key="2">
    <source>
        <dbReference type="SAM" id="Phobius"/>
    </source>
</evidence>
<keyword evidence="5" id="KW-1185">Reference proteome</keyword>